<sequence length="201" mass="21354">MFSFCKRTGFVRAEAMFSDGLCLSAGGIGFFGCLRPSEKRIPRFSDGLFALAERQISAQRLLYAEQAVRQAAHYAAVVGKREIGEHNCRLPVCLAEGDVAVVLRVFAVFGFEQQQAVAVEGGRAAEQDVVSGENVCFGLGGADVARRRGAGVGVQRIQVCQCFLQGGGGQAQGFPAFARHGIADAQRQADEIVPAPAFDVA</sequence>
<dbReference type="Proteomes" id="UP000004105">
    <property type="component" value="Unassembled WGS sequence"/>
</dbReference>
<reference evidence="1 2" key="1">
    <citation type="submission" date="2011-02" db="EMBL/GenBank/DDBJ databases">
        <authorList>
            <person name="Muzny D."/>
            <person name="Qin X."/>
            <person name="Deng J."/>
            <person name="Jiang H."/>
            <person name="Liu Y."/>
            <person name="Qu J."/>
            <person name="Song X.-Z."/>
            <person name="Zhang L."/>
            <person name="Thornton R."/>
            <person name="Coyle M."/>
            <person name="Francisco L."/>
            <person name="Jackson L."/>
            <person name="Javaid M."/>
            <person name="Korchina V."/>
            <person name="Kovar C."/>
            <person name="Mata R."/>
            <person name="Mathew T."/>
            <person name="Ngo R."/>
            <person name="Nguyen L."/>
            <person name="Nguyen N."/>
            <person name="Okwuonu G."/>
            <person name="Ongeri F."/>
            <person name="Pham C."/>
            <person name="Simmons D."/>
            <person name="Wilczek-Boney K."/>
            <person name="Hale W."/>
            <person name="Jakkamsetti A."/>
            <person name="Pham P."/>
            <person name="Ruth R."/>
            <person name="San Lucas F."/>
            <person name="Warren J."/>
            <person name="Zhang J."/>
            <person name="Zhao Z."/>
            <person name="Zhou C."/>
            <person name="Zhu D."/>
            <person name="Lee S."/>
            <person name="Bess C."/>
            <person name="Blankenburg K."/>
            <person name="Forbes L."/>
            <person name="Fu Q."/>
            <person name="Gubbala S."/>
            <person name="Hirani K."/>
            <person name="Jayaseelan J.C."/>
            <person name="Lara F."/>
            <person name="Munidasa M."/>
            <person name="Palculict T."/>
            <person name="Patil S."/>
            <person name="Pu L.-L."/>
            <person name="Saada N."/>
            <person name="Tang L."/>
            <person name="Weissenberger G."/>
            <person name="Zhu Y."/>
            <person name="Hemphill L."/>
            <person name="Shang Y."/>
            <person name="Youmans B."/>
            <person name="Ayvaz T."/>
            <person name="Ross M."/>
            <person name="Santibanez J."/>
            <person name="Aqrawi P."/>
            <person name="Gross S."/>
            <person name="Joshi V."/>
            <person name="Fowler G."/>
            <person name="Nazareth L."/>
            <person name="Reid J."/>
            <person name="Worley K."/>
            <person name="Petrosino J."/>
            <person name="Highlander S."/>
            <person name="Gibbs R."/>
        </authorList>
    </citation>
    <scope>NUCLEOTIDE SEQUENCE [LARGE SCALE GENOMIC DNA]</scope>
    <source>
        <strain evidence="1 2">ATCC BAA-1200</strain>
    </source>
</reference>
<accession>F2BEP5</accession>
<dbReference type="EMBL" id="AFAY01000046">
    <property type="protein sequence ID" value="EGF09950.1"/>
    <property type="molecule type" value="Genomic_DNA"/>
</dbReference>
<dbReference type="PROSITE" id="PS51257">
    <property type="entry name" value="PROKAR_LIPOPROTEIN"/>
    <property type="match status" value="1"/>
</dbReference>
<gene>
    <name evidence="1" type="ORF">HMPREF9123_2202</name>
</gene>
<dbReference type="HOGENOM" id="CLU_1359198_0_0_4"/>
<dbReference type="AlphaFoldDB" id="F2BEP5"/>
<comment type="caution">
    <text evidence="1">The sequence shown here is derived from an EMBL/GenBank/DDBJ whole genome shotgun (WGS) entry which is preliminary data.</text>
</comment>
<protein>
    <submittedName>
        <fullName evidence="1">Uncharacterized protein</fullName>
    </submittedName>
</protein>
<keyword evidence="2" id="KW-1185">Reference proteome</keyword>
<name>F2BEP5_9NEIS</name>
<evidence type="ECO:0000313" key="1">
    <source>
        <dbReference type="EMBL" id="EGF09950.1"/>
    </source>
</evidence>
<evidence type="ECO:0000313" key="2">
    <source>
        <dbReference type="Proteomes" id="UP000004105"/>
    </source>
</evidence>
<proteinExistence type="predicted"/>
<organism evidence="1 2">
    <name type="scientific">Neisseria bacilliformis ATCC BAA-1200</name>
    <dbReference type="NCBI Taxonomy" id="888742"/>
    <lineage>
        <taxon>Bacteria</taxon>
        <taxon>Pseudomonadati</taxon>
        <taxon>Pseudomonadota</taxon>
        <taxon>Betaproteobacteria</taxon>
        <taxon>Neisseriales</taxon>
        <taxon>Neisseriaceae</taxon>
        <taxon>Neisseria</taxon>
    </lineage>
</organism>